<keyword evidence="5" id="KW-1185">Reference proteome</keyword>
<dbReference type="InterPro" id="IPR046867">
    <property type="entry name" value="AldOxase/xan_DH_MoCoBD2"/>
</dbReference>
<dbReference type="SUPFAM" id="SSF54665">
    <property type="entry name" value="CO dehydrogenase molybdoprotein N-domain-like"/>
    <property type="match status" value="1"/>
</dbReference>
<dbReference type="Pfam" id="PF20256">
    <property type="entry name" value="MoCoBD_2"/>
    <property type="match status" value="1"/>
</dbReference>
<dbReference type="InterPro" id="IPR016208">
    <property type="entry name" value="Ald_Oxase/xanthine_DH-like"/>
</dbReference>
<dbReference type="InterPro" id="IPR037165">
    <property type="entry name" value="AldOxase/xan_DH_Mopterin-bd_sf"/>
</dbReference>
<dbReference type="AlphaFoldDB" id="A0A226H873"/>
<dbReference type="SUPFAM" id="SSF56003">
    <property type="entry name" value="Molybdenum cofactor-binding domain"/>
    <property type="match status" value="1"/>
</dbReference>
<evidence type="ECO:0000313" key="4">
    <source>
        <dbReference type="EMBL" id="OXA90453.1"/>
    </source>
</evidence>
<dbReference type="InterPro" id="IPR008274">
    <property type="entry name" value="AldOxase/xan_DH_MoCoBD1"/>
</dbReference>
<dbReference type="InterPro" id="IPR036856">
    <property type="entry name" value="Ald_Oxase/Xan_DH_a/b_sf"/>
</dbReference>
<dbReference type="OrthoDB" id="9767994at2"/>
<evidence type="ECO:0000259" key="3">
    <source>
        <dbReference type="SMART" id="SM01008"/>
    </source>
</evidence>
<dbReference type="Gene3D" id="3.30.365.10">
    <property type="entry name" value="Aldehyde oxidase/xanthine dehydrogenase, molybdopterin binding domain"/>
    <property type="match status" value="4"/>
</dbReference>
<protein>
    <submittedName>
        <fullName evidence="4">Aldehyde oxidase</fullName>
    </submittedName>
</protein>
<reference evidence="4 5" key="1">
    <citation type="submission" date="2016-11" db="EMBL/GenBank/DDBJ databases">
        <title>Whole genomes of Flavobacteriaceae.</title>
        <authorList>
            <person name="Stine C."/>
            <person name="Li C."/>
            <person name="Tadesse D."/>
        </authorList>
    </citation>
    <scope>NUCLEOTIDE SEQUENCE [LARGE SCALE GENOMIC DNA]</scope>
    <source>
        <strain evidence="4 5">DSM 18292</strain>
    </source>
</reference>
<gene>
    <name evidence="4" type="ORF">B0A66_12865</name>
</gene>
<evidence type="ECO:0000256" key="2">
    <source>
        <dbReference type="ARBA" id="ARBA00023002"/>
    </source>
</evidence>
<organism evidence="4 5">
    <name type="scientific">Flavobacterium hercynium</name>
    <dbReference type="NCBI Taxonomy" id="387094"/>
    <lineage>
        <taxon>Bacteria</taxon>
        <taxon>Pseudomonadati</taxon>
        <taxon>Bacteroidota</taxon>
        <taxon>Flavobacteriia</taxon>
        <taxon>Flavobacteriales</taxon>
        <taxon>Flavobacteriaceae</taxon>
        <taxon>Flavobacterium</taxon>
    </lineage>
</organism>
<keyword evidence="2" id="KW-0560">Oxidoreductase</keyword>
<evidence type="ECO:0000256" key="1">
    <source>
        <dbReference type="ARBA" id="ARBA00022505"/>
    </source>
</evidence>
<keyword evidence="1" id="KW-0500">Molybdenum</keyword>
<name>A0A226H873_9FLAO</name>
<evidence type="ECO:0000313" key="5">
    <source>
        <dbReference type="Proteomes" id="UP000198345"/>
    </source>
</evidence>
<dbReference type="Proteomes" id="UP000198345">
    <property type="component" value="Unassembled WGS sequence"/>
</dbReference>
<dbReference type="GO" id="GO:0016491">
    <property type="term" value="F:oxidoreductase activity"/>
    <property type="evidence" value="ECO:0007669"/>
    <property type="project" value="UniProtKB-KW"/>
</dbReference>
<dbReference type="RefSeq" id="WP_089050243.1">
    <property type="nucleotide sequence ID" value="NZ_FXTV01000009.1"/>
</dbReference>
<proteinExistence type="predicted"/>
<feature type="domain" description="Aldehyde oxidase/xanthine dehydrogenase a/b hammerhead" evidence="3">
    <location>
        <begin position="17"/>
        <end position="129"/>
    </location>
</feature>
<sequence>MSKTSNINRVDGFAKVTGTATYSAEYKTPNVAYAFLVGSTIAKGRIKSIDTKKAEWAPGVLAVITHLNVDKPAGYEHPKERGNLGQPLQIFKDDTIRYYDQPIALVIADTFERMQYAASLIKAEYLKEEHTTELQKVKEKGKTPERAKDYNRGIEDGYKNAEVFLEEEYIIPTEVHNPMELANIIAKWEGNKPILYTKSQGVEGTRKSVGNVFGIAPENVEVHSEYLGGAFGMGLHTWPYEIAALIGSKKIGRPVKLVLHREQMFTNVGSRPYTIQKMGLGATKEGKLTGLTHEAVAQTSNYEDFTEATVNMSRFMYDCANVSTRYKIVETDTCTPIWMRGPGEATGSFALESAIDELAHKLNLDPIDFRKQNHADKDPELNKPWSSKYLLECYDAGMERIGWKNRKNKPGSVKEGDWFVGYGMGTGTFGSFRNATAVKAKFSADGSLVLQCSVNDMGPGTATMMTAIGAEITGIPSENVVIEMGRSGLPKGPTQGGSATTSSVGSAVHDACNLLVSKALGLAAENKTFKGVPITDLAFANGTITSKKDSKKTITLQALFGTNQLDELSVENESKGSEEAKKYSIYSFSVHFVKVLVNPNLGKIRLAHVVSCADIGTVINQKTSAGQMYGGAVGGIGMGLMESLEIDHRFGRPINNNFADYHVPVNADIEKQEVFFVNKKDPISNPMGTKGLGETALVGMAPAIANAVFNATGKRVRNLPITLDKILEPIA</sequence>
<dbReference type="EMBL" id="MUGW01000025">
    <property type="protein sequence ID" value="OXA90453.1"/>
    <property type="molecule type" value="Genomic_DNA"/>
</dbReference>
<dbReference type="SMART" id="SM01008">
    <property type="entry name" value="Ald_Xan_dh_C"/>
    <property type="match status" value="1"/>
</dbReference>
<dbReference type="GO" id="GO:0005506">
    <property type="term" value="F:iron ion binding"/>
    <property type="evidence" value="ECO:0007669"/>
    <property type="project" value="InterPro"/>
</dbReference>
<dbReference type="PANTHER" id="PTHR11908">
    <property type="entry name" value="XANTHINE DEHYDROGENASE"/>
    <property type="match status" value="1"/>
</dbReference>
<dbReference type="Pfam" id="PF01315">
    <property type="entry name" value="Ald_Xan_dh_C"/>
    <property type="match status" value="1"/>
</dbReference>
<dbReference type="PANTHER" id="PTHR11908:SF132">
    <property type="entry name" value="ALDEHYDE OXIDASE 1-RELATED"/>
    <property type="match status" value="1"/>
</dbReference>
<accession>A0A226H873</accession>
<dbReference type="Gene3D" id="3.90.1170.50">
    <property type="entry name" value="Aldehyde oxidase/xanthine dehydrogenase, a/b hammerhead"/>
    <property type="match status" value="1"/>
</dbReference>
<dbReference type="Pfam" id="PF02738">
    <property type="entry name" value="MoCoBD_1"/>
    <property type="match status" value="1"/>
</dbReference>
<comment type="caution">
    <text evidence="4">The sequence shown here is derived from an EMBL/GenBank/DDBJ whole genome shotgun (WGS) entry which is preliminary data.</text>
</comment>
<dbReference type="InterPro" id="IPR000674">
    <property type="entry name" value="Ald_Oxase/Xan_DH_a/b"/>
</dbReference>